<evidence type="ECO:0000313" key="2">
    <source>
        <dbReference type="EMBL" id="KAA1176683.1"/>
    </source>
</evidence>
<dbReference type="EMBL" id="VTUW01000063">
    <property type="protein sequence ID" value="KAA1176683.1"/>
    <property type="molecule type" value="Genomic_DNA"/>
</dbReference>
<dbReference type="Proteomes" id="UP000322184">
    <property type="component" value="Unassembled WGS sequence"/>
</dbReference>
<name>A0A5B0VQB1_9GAMM</name>
<sequence length="138" mass="16097">METIFKIFEKFSSRPLYYIFFGLSACEFFQDKSALKNPNIENILYLLSAMIMVVFLTWGFEWLIFRFNVTLEPHDQGDIGPTIGTAALAVYLVYAFHFLSEQPDALNLRLLTNSGFIYSTTLLLFSLESMKLRRLRQR</sequence>
<dbReference type="PROSITE" id="PS51257">
    <property type="entry name" value="PROKAR_LIPOPROTEIN"/>
    <property type="match status" value="1"/>
</dbReference>
<dbReference type="RefSeq" id="WP_149617494.1">
    <property type="nucleotide sequence ID" value="NZ_CAWPFF010000107.1"/>
</dbReference>
<feature type="transmembrane region" description="Helical" evidence="1">
    <location>
        <begin position="77"/>
        <end position="96"/>
    </location>
</feature>
<dbReference type="AlphaFoldDB" id="A0A5B0VQB1"/>
<evidence type="ECO:0000256" key="1">
    <source>
        <dbReference type="SAM" id="Phobius"/>
    </source>
</evidence>
<keyword evidence="1" id="KW-0812">Transmembrane</keyword>
<feature type="transmembrane region" description="Helical" evidence="1">
    <location>
        <begin position="108"/>
        <end position="127"/>
    </location>
</feature>
<protein>
    <submittedName>
        <fullName evidence="2">Uncharacterized protein</fullName>
    </submittedName>
</protein>
<keyword evidence="1" id="KW-1133">Transmembrane helix</keyword>
<keyword evidence="1" id="KW-0472">Membrane</keyword>
<feature type="transmembrane region" description="Helical" evidence="1">
    <location>
        <begin position="43"/>
        <end position="65"/>
    </location>
</feature>
<reference evidence="2 3" key="1">
    <citation type="submission" date="2019-09" db="EMBL/GenBank/DDBJ databases">
        <title>Whole genome sequence of Photorhabdus heterorhabditis strain ETL (Enterobacteriales: Enterobacteriaceae) a bacterial symbiont of Heterorhabditis zealandica strain ETL (Rhabditida: Heterorhabditidae).</title>
        <authorList>
            <person name="Lulamba T.E."/>
            <person name="Serepa-Dlamini M.H."/>
        </authorList>
    </citation>
    <scope>NUCLEOTIDE SEQUENCE [LARGE SCALE GENOMIC DNA]</scope>
    <source>
        <strain evidence="2 3">ETL</strain>
    </source>
</reference>
<proteinExistence type="predicted"/>
<organism evidence="2 3">
    <name type="scientific">Photorhabdus heterorhabditis</name>
    <dbReference type="NCBI Taxonomy" id="880156"/>
    <lineage>
        <taxon>Bacteria</taxon>
        <taxon>Pseudomonadati</taxon>
        <taxon>Pseudomonadota</taxon>
        <taxon>Gammaproteobacteria</taxon>
        <taxon>Enterobacterales</taxon>
        <taxon>Morganellaceae</taxon>
        <taxon>Photorhabdus</taxon>
    </lineage>
</organism>
<comment type="caution">
    <text evidence="2">The sequence shown here is derived from an EMBL/GenBank/DDBJ whole genome shotgun (WGS) entry which is preliminary data.</text>
</comment>
<accession>A0A5B0VQB1</accession>
<gene>
    <name evidence="2" type="ORF">F0L16_20065</name>
</gene>
<evidence type="ECO:0000313" key="3">
    <source>
        <dbReference type="Proteomes" id="UP000322184"/>
    </source>
</evidence>